<dbReference type="InterPro" id="IPR006143">
    <property type="entry name" value="RND_pump_MFP"/>
</dbReference>
<keyword evidence="4" id="KW-0472">Membrane</keyword>
<accession>A0ABW1Z9Y9</accession>
<dbReference type="SUPFAM" id="SSF111369">
    <property type="entry name" value="HlyD-like secretion proteins"/>
    <property type="match status" value="2"/>
</dbReference>
<feature type="compositionally biased region" description="Basic and acidic residues" evidence="3">
    <location>
        <begin position="1"/>
        <end position="24"/>
    </location>
</feature>
<dbReference type="EMBL" id="JBHSWI010000001">
    <property type="protein sequence ID" value="MFC6645720.1"/>
    <property type="molecule type" value="Genomic_DNA"/>
</dbReference>
<keyword evidence="4" id="KW-1133">Transmembrane helix</keyword>
<evidence type="ECO:0000256" key="3">
    <source>
        <dbReference type="SAM" id="MobiDB-lite"/>
    </source>
</evidence>
<feature type="domain" description="CusB-like beta-barrel" evidence="7">
    <location>
        <begin position="352"/>
        <end position="420"/>
    </location>
</feature>
<dbReference type="Gene3D" id="2.40.30.170">
    <property type="match status" value="1"/>
</dbReference>
<feature type="region of interest" description="Disordered" evidence="3">
    <location>
        <begin position="286"/>
        <end position="334"/>
    </location>
</feature>
<feature type="domain" description="YknX-like C-terminal permuted SH3-like" evidence="8">
    <location>
        <begin position="432"/>
        <end position="498"/>
    </location>
</feature>
<sequence length="558" mass="59985">MSNEQNMHDDEKKLPWPEETDPAKVGEAFADPNSLDDRRVGHNFEDANSSAKKHHKPLREEIHPPKNRRPLYVGIFLFVVLFLIVLLIGGIPRLLRNHEIDKRAKDEKNDKPIVDVVQIKHDTAANGLSLPGTSIPLNQAYVYARASGYLRNYKVDIGDHVKKGQLLAVIDAPDLDAQVAQAREQLQQAQQQYENQKAQLALDTVTVERYRVLVKKGVFSRQQGDQQEAAYSQSLANVAAAARNINAFRANLQRIVALQEYENVRAPFDGVVTQRNVDTGALISAGGSASGAASSAPPVGQNSSAGGTSQAASSNNGGSSGSGSTAATSAQSPGQGGPLFTIAQVQRLRVLVSVPEGYAPAVHVGTKAKCTFQEFPDRIFEGDVTRTASSIDQNTRTMLTEVQVDNSQGKLLSGMYVIATFPPVSGAQTPLMVPGEAIIIRKDRSMVAVVKDGKIRMTPIVIGRDLGTAVEVLGGLNDGDLVVATVTDDVTDGREVKVHQNNSTEQKALTPQPTKPQSNNSQYGNQGLVNNGVEGQEQQQQQGQQGKGKSGQQSEAKP</sequence>
<dbReference type="InterPro" id="IPR058637">
    <property type="entry name" value="YknX-like_C"/>
</dbReference>
<reference evidence="10" key="1">
    <citation type="journal article" date="2019" name="Int. J. Syst. Evol. Microbiol.">
        <title>The Global Catalogue of Microorganisms (GCM) 10K type strain sequencing project: providing services to taxonomists for standard genome sequencing and annotation.</title>
        <authorList>
            <consortium name="The Broad Institute Genomics Platform"/>
            <consortium name="The Broad Institute Genome Sequencing Center for Infectious Disease"/>
            <person name="Wu L."/>
            <person name="Ma J."/>
        </authorList>
    </citation>
    <scope>NUCLEOTIDE SEQUENCE [LARGE SCALE GENOMIC DNA]</scope>
    <source>
        <strain evidence="10">CGMCC 1.16026</strain>
    </source>
</reference>
<evidence type="ECO:0000256" key="4">
    <source>
        <dbReference type="SAM" id="Phobius"/>
    </source>
</evidence>
<protein>
    <submittedName>
        <fullName evidence="9">Efflux RND transporter periplasmic adaptor subunit</fullName>
    </submittedName>
</protein>
<keyword evidence="2" id="KW-0175">Coiled coil</keyword>
<dbReference type="InterPro" id="IPR058792">
    <property type="entry name" value="Beta-barrel_RND_2"/>
</dbReference>
<name>A0ABW1Z9Y9_9BACT</name>
<dbReference type="Pfam" id="PF25954">
    <property type="entry name" value="Beta-barrel_RND_2"/>
    <property type="match status" value="1"/>
</dbReference>
<gene>
    <name evidence="9" type="ORF">ACFQBQ_09040</name>
</gene>
<dbReference type="Gene3D" id="2.40.50.100">
    <property type="match status" value="1"/>
</dbReference>
<feature type="domain" description="Multidrug resistance protein MdtA-like alpha-helical hairpin" evidence="5">
    <location>
        <begin position="185"/>
        <end position="253"/>
    </location>
</feature>
<dbReference type="Pfam" id="PF25917">
    <property type="entry name" value="BSH_RND"/>
    <property type="match status" value="1"/>
</dbReference>
<dbReference type="Pfam" id="PF25989">
    <property type="entry name" value="YknX_C"/>
    <property type="match status" value="1"/>
</dbReference>
<dbReference type="PANTHER" id="PTHR30469:SF37">
    <property type="entry name" value="RAGD PROTEIN"/>
    <property type="match status" value="1"/>
</dbReference>
<feature type="compositionally biased region" description="Low complexity" evidence="3">
    <location>
        <begin position="286"/>
        <end position="332"/>
    </location>
</feature>
<evidence type="ECO:0000313" key="10">
    <source>
        <dbReference type="Proteomes" id="UP001596391"/>
    </source>
</evidence>
<feature type="region of interest" description="Disordered" evidence="3">
    <location>
        <begin position="1"/>
        <end position="62"/>
    </location>
</feature>
<comment type="caution">
    <text evidence="9">The sequence shown here is derived from an EMBL/GenBank/DDBJ whole genome shotgun (WGS) entry which is preliminary data.</text>
</comment>
<evidence type="ECO:0000259" key="8">
    <source>
        <dbReference type="Pfam" id="PF25989"/>
    </source>
</evidence>
<dbReference type="InterPro" id="IPR058625">
    <property type="entry name" value="MdtA-like_BSH"/>
</dbReference>
<feature type="region of interest" description="Disordered" evidence="3">
    <location>
        <begin position="493"/>
        <end position="558"/>
    </location>
</feature>
<dbReference type="Proteomes" id="UP001596391">
    <property type="component" value="Unassembled WGS sequence"/>
</dbReference>
<feature type="compositionally biased region" description="Low complexity" evidence="3">
    <location>
        <begin position="534"/>
        <end position="544"/>
    </location>
</feature>
<dbReference type="Pfam" id="PF25876">
    <property type="entry name" value="HH_MFP_RND"/>
    <property type="match status" value="1"/>
</dbReference>
<dbReference type="NCBIfam" id="TIGR01730">
    <property type="entry name" value="RND_mfp"/>
    <property type="match status" value="2"/>
</dbReference>
<feature type="compositionally biased region" description="Polar residues" evidence="3">
    <location>
        <begin position="499"/>
        <end position="529"/>
    </location>
</feature>
<evidence type="ECO:0000259" key="7">
    <source>
        <dbReference type="Pfam" id="PF25954"/>
    </source>
</evidence>
<dbReference type="PANTHER" id="PTHR30469">
    <property type="entry name" value="MULTIDRUG RESISTANCE PROTEIN MDTA"/>
    <property type="match status" value="1"/>
</dbReference>
<evidence type="ECO:0000259" key="6">
    <source>
        <dbReference type="Pfam" id="PF25917"/>
    </source>
</evidence>
<dbReference type="Gene3D" id="1.10.287.470">
    <property type="entry name" value="Helix hairpin bin"/>
    <property type="match status" value="1"/>
</dbReference>
<keyword evidence="4" id="KW-0812">Transmembrane</keyword>
<feature type="transmembrane region" description="Helical" evidence="4">
    <location>
        <begin position="71"/>
        <end position="95"/>
    </location>
</feature>
<organism evidence="9 10">
    <name type="scientific">Granulicella cerasi</name>
    <dbReference type="NCBI Taxonomy" id="741063"/>
    <lineage>
        <taxon>Bacteria</taxon>
        <taxon>Pseudomonadati</taxon>
        <taxon>Acidobacteriota</taxon>
        <taxon>Terriglobia</taxon>
        <taxon>Terriglobales</taxon>
        <taxon>Acidobacteriaceae</taxon>
        <taxon>Granulicella</taxon>
    </lineage>
</organism>
<keyword evidence="10" id="KW-1185">Reference proteome</keyword>
<feature type="compositionally biased region" description="Basic and acidic residues" evidence="3">
    <location>
        <begin position="35"/>
        <end position="45"/>
    </location>
</feature>
<feature type="coiled-coil region" evidence="2">
    <location>
        <begin position="172"/>
        <end position="203"/>
    </location>
</feature>
<evidence type="ECO:0000256" key="1">
    <source>
        <dbReference type="ARBA" id="ARBA00009477"/>
    </source>
</evidence>
<evidence type="ECO:0000313" key="9">
    <source>
        <dbReference type="EMBL" id="MFC6645720.1"/>
    </source>
</evidence>
<feature type="domain" description="Multidrug resistance protein MdtA-like barrel-sandwich hybrid" evidence="6">
    <location>
        <begin position="138"/>
        <end position="289"/>
    </location>
</feature>
<evidence type="ECO:0000256" key="2">
    <source>
        <dbReference type="SAM" id="Coils"/>
    </source>
</evidence>
<comment type="similarity">
    <text evidence="1">Belongs to the membrane fusion protein (MFP) (TC 8.A.1) family.</text>
</comment>
<proteinExistence type="inferred from homology"/>
<dbReference type="InterPro" id="IPR058624">
    <property type="entry name" value="MdtA-like_HH"/>
</dbReference>
<dbReference type="RefSeq" id="WP_263369440.1">
    <property type="nucleotide sequence ID" value="NZ_JAGSYD010000001.1"/>
</dbReference>
<dbReference type="Gene3D" id="2.40.420.20">
    <property type="match status" value="1"/>
</dbReference>
<evidence type="ECO:0000259" key="5">
    <source>
        <dbReference type="Pfam" id="PF25876"/>
    </source>
</evidence>